<gene>
    <name evidence="1" type="ORF">AGR3A_Cc420258</name>
</gene>
<organism evidence="1 2">
    <name type="scientific">Agrobacterium tomkonis CFBP 6623</name>
    <dbReference type="NCBI Taxonomy" id="1183432"/>
    <lineage>
        <taxon>Bacteria</taxon>
        <taxon>Pseudomonadati</taxon>
        <taxon>Pseudomonadota</taxon>
        <taxon>Alphaproteobacteria</taxon>
        <taxon>Hyphomicrobiales</taxon>
        <taxon>Rhizobiaceae</taxon>
        <taxon>Rhizobium/Agrobacterium group</taxon>
        <taxon>Agrobacterium</taxon>
        <taxon>Agrobacterium tumefaciens complex</taxon>
    </lineage>
</organism>
<name>A0A1S7QE20_9HYPH</name>
<dbReference type="Proteomes" id="UP000191988">
    <property type="component" value="Unassembled WGS sequence"/>
</dbReference>
<evidence type="ECO:0000313" key="2">
    <source>
        <dbReference type="Proteomes" id="UP000191988"/>
    </source>
</evidence>
<keyword evidence="2" id="KW-1185">Reference proteome</keyword>
<dbReference type="RefSeq" id="WP_137002484.1">
    <property type="nucleotide sequence ID" value="NZ_LT009723.1"/>
</dbReference>
<protein>
    <submittedName>
        <fullName evidence="1">Uncharacterized protein</fullName>
    </submittedName>
</protein>
<reference evidence="2" key="1">
    <citation type="submission" date="2016-01" db="EMBL/GenBank/DDBJ databases">
        <authorList>
            <person name="Regsiter A."/>
            <person name="william w."/>
        </authorList>
    </citation>
    <scope>NUCLEOTIDE SEQUENCE [LARGE SCALE GENOMIC DNA]</scope>
    <source>
        <strain evidence="2">CFBP 6623</strain>
    </source>
</reference>
<sequence>MSKNSEDLPVQAFHYLKDHWHIGMPSITGVAELLGVNRNTFKTRIARGQALSLKEPNGELRKTLIFTGYHLVYNLLSDRLLRYGFSVHHDEASLASEPHTYANWVAEKVLTSPYRSDAILRFSKDADGKVMGLAYENGDATLPYSDCALILPIGHMVRRLAMSVHMRSNPARYGLASFEKADLT</sequence>
<dbReference type="EMBL" id="FBWK01000037">
    <property type="protein sequence ID" value="CUX35058.1"/>
    <property type="molecule type" value="Genomic_DNA"/>
</dbReference>
<proteinExistence type="predicted"/>
<dbReference type="STRING" id="1183432.AGR3A_Cc420258"/>
<accession>A0A1S7QE20</accession>
<evidence type="ECO:0000313" key="1">
    <source>
        <dbReference type="EMBL" id="CUX35058.1"/>
    </source>
</evidence>
<dbReference type="AlphaFoldDB" id="A0A1S7QE20"/>